<sequence length="296" mass="33085">MDLIGLAISIQTRKPRLGPAPRGASLQRHFLGPGQVLVALVGSEVTRLTLNPQAAEKVPHLSVGRHESPPQLSSKFVVTRRRSPLNLAAAQLAVALLKTREARRRSPLLAVAWPGFHMFQLHTAEVLADTLVEALMDCNIDHKVSTITIYNCTTNDAVINHLLQKLPTKAMPLDGKEVCHILMGVAVVLDPRYKMYLVEFFFRKFYHESARFKIDEVRQNCYDLLFDYQSRCCTLNESSSSISGLENTMQSDVHSNVNVDESLDEFEQFVVSKTSGATNLSTMSELDMYLDESLLP</sequence>
<dbReference type="Pfam" id="PF14372">
    <property type="entry name" value="hAT-like_RNase-H"/>
    <property type="match status" value="1"/>
</dbReference>
<dbReference type="AlphaFoldDB" id="A0AAE1VYW1"/>
<accession>A0AAE1VYW1</accession>
<dbReference type="Proteomes" id="UP001289374">
    <property type="component" value="Unassembled WGS sequence"/>
</dbReference>
<dbReference type="InterPro" id="IPR012337">
    <property type="entry name" value="RNaseH-like_sf"/>
</dbReference>
<protein>
    <submittedName>
        <fullName evidence="2">Zinc finger BED domain-containing protein RICESLEEPER 1</fullName>
    </submittedName>
</protein>
<dbReference type="InterPro" id="IPR025525">
    <property type="entry name" value="hAT-like_transposase_RNase-H"/>
</dbReference>
<dbReference type="GO" id="GO:0003677">
    <property type="term" value="F:DNA binding"/>
    <property type="evidence" value="ECO:0007669"/>
    <property type="project" value="InterPro"/>
</dbReference>
<evidence type="ECO:0000313" key="3">
    <source>
        <dbReference type="Proteomes" id="UP001289374"/>
    </source>
</evidence>
<name>A0AAE1VYW1_9LAMI</name>
<reference evidence="2" key="2">
    <citation type="journal article" date="2024" name="Plant">
        <title>Genomic evolution and insights into agronomic trait innovations of Sesamum species.</title>
        <authorList>
            <person name="Miao H."/>
            <person name="Wang L."/>
            <person name="Qu L."/>
            <person name="Liu H."/>
            <person name="Sun Y."/>
            <person name="Le M."/>
            <person name="Wang Q."/>
            <person name="Wei S."/>
            <person name="Zheng Y."/>
            <person name="Lin W."/>
            <person name="Duan Y."/>
            <person name="Cao H."/>
            <person name="Xiong S."/>
            <person name="Wang X."/>
            <person name="Wei L."/>
            <person name="Li C."/>
            <person name="Ma Q."/>
            <person name="Ju M."/>
            <person name="Zhao R."/>
            <person name="Li G."/>
            <person name="Mu C."/>
            <person name="Tian Q."/>
            <person name="Mei H."/>
            <person name="Zhang T."/>
            <person name="Gao T."/>
            <person name="Zhang H."/>
        </authorList>
    </citation>
    <scope>NUCLEOTIDE SEQUENCE</scope>
    <source>
        <strain evidence="2">K16</strain>
    </source>
</reference>
<gene>
    <name evidence="2" type="ORF">Sango_3073500</name>
</gene>
<keyword evidence="3" id="KW-1185">Reference proteome</keyword>
<evidence type="ECO:0000259" key="1">
    <source>
        <dbReference type="Pfam" id="PF14372"/>
    </source>
</evidence>
<comment type="caution">
    <text evidence="2">The sequence shown here is derived from an EMBL/GenBank/DDBJ whole genome shotgun (WGS) entry which is preliminary data.</text>
</comment>
<dbReference type="PANTHER" id="PTHR23272:SF179">
    <property type="entry name" value="ZINC FINGER BED DOMAIN-CONTAINING PROTEIN RICESLEEPER 2-LIKE ISOFORM X1"/>
    <property type="match status" value="1"/>
</dbReference>
<dbReference type="PANTHER" id="PTHR23272">
    <property type="entry name" value="BED FINGER-RELATED"/>
    <property type="match status" value="1"/>
</dbReference>
<evidence type="ECO:0000313" key="2">
    <source>
        <dbReference type="EMBL" id="KAK4384308.1"/>
    </source>
</evidence>
<feature type="domain" description="hAT-like transposase RNase-H fold" evidence="1">
    <location>
        <begin position="144"/>
        <end position="228"/>
    </location>
</feature>
<dbReference type="EMBL" id="JACGWL010000205">
    <property type="protein sequence ID" value="KAK4384308.1"/>
    <property type="molecule type" value="Genomic_DNA"/>
</dbReference>
<proteinExistence type="predicted"/>
<organism evidence="2 3">
    <name type="scientific">Sesamum angolense</name>
    <dbReference type="NCBI Taxonomy" id="2727404"/>
    <lineage>
        <taxon>Eukaryota</taxon>
        <taxon>Viridiplantae</taxon>
        <taxon>Streptophyta</taxon>
        <taxon>Embryophyta</taxon>
        <taxon>Tracheophyta</taxon>
        <taxon>Spermatophyta</taxon>
        <taxon>Magnoliopsida</taxon>
        <taxon>eudicotyledons</taxon>
        <taxon>Gunneridae</taxon>
        <taxon>Pentapetalae</taxon>
        <taxon>asterids</taxon>
        <taxon>lamiids</taxon>
        <taxon>Lamiales</taxon>
        <taxon>Pedaliaceae</taxon>
        <taxon>Sesamum</taxon>
    </lineage>
</organism>
<dbReference type="SUPFAM" id="SSF53098">
    <property type="entry name" value="Ribonuclease H-like"/>
    <property type="match status" value="1"/>
</dbReference>
<reference evidence="2" key="1">
    <citation type="submission" date="2020-06" db="EMBL/GenBank/DDBJ databases">
        <authorList>
            <person name="Li T."/>
            <person name="Hu X."/>
            <person name="Zhang T."/>
            <person name="Song X."/>
            <person name="Zhang H."/>
            <person name="Dai N."/>
            <person name="Sheng W."/>
            <person name="Hou X."/>
            <person name="Wei L."/>
        </authorList>
    </citation>
    <scope>NUCLEOTIDE SEQUENCE</scope>
    <source>
        <strain evidence="2">K16</strain>
        <tissue evidence="2">Leaf</tissue>
    </source>
</reference>